<feature type="transmembrane region" description="Helical" evidence="5">
    <location>
        <begin position="207"/>
        <end position="232"/>
    </location>
</feature>
<keyword evidence="8" id="KW-1185">Reference proteome</keyword>
<comment type="caution">
    <text evidence="7">The sequence shown here is derived from an EMBL/GenBank/DDBJ whole genome shotgun (WGS) entry which is preliminary data.</text>
</comment>
<reference evidence="8" key="1">
    <citation type="journal article" date="2019" name="Int. J. Syst. Evol. Microbiol.">
        <title>The Global Catalogue of Microorganisms (GCM) 10K type strain sequencing project: providing services to taxonomists for standard genome sequencing and annotation.</title>
        <authorList>
            <consortium name="The Broad Institute Genomics Platform"/>
            <consortium name="The Broad Institute Genome Sequencing Center for Infectious Disease"/>
            <person name="Wu L."/>
            <person name="Ma J."/>
        </authorList>
    </citation>
    <scope>NUCLEOTIDE SEQUENCE [LARGE SCALE GENOMIC DNA]</scope>
    <source>
        <strain evidence="8">CGMCC 1.15277</strain>
    </source>
</reference>
<dbReference type="Proteomes" id="UP001596266">
    <property type="component" value="Unassembled WGS sequence"/>
</dbReference>
<feature type="transmembrane region" description="Helical" evidence="5">
    <location>
        <begin position="275"/>
        <end position="295"/>
    </location>
</feature>
<feature type="domain" description="Integral membrane bound transporter" evidence="6">
    <location>
        <begin position="166"/>
        <end position="287"/>
    </location>
</feature>
<dbReference type="InterPro" id="IPR049453">
    <property type="entry name" value="Memb_transporter_dom"/>
</dbReference>
<evidence type="ECO:0000313" key="7">
    <source>
        <dbReference type="EMBL" id="MFC6397525.1"/>
    </source>
</evidence>
<evidence type="ECO:0000256" key="4">
    <source>
        <dbReference type="ARBA" id="ARBA00023136"/>
    </source>
</evidence>
<dbReference type="EMBL" id="JBHSUA010000020">
    <property type="protein sequence ID" value="MFC6397525.1"/>
    <property type="molecule type" value="Genomic_DNA"/>
</dbReference>
<dbReference type="RefSeq" id="WP_343885825.1">
    <property type="nucleotide sequence ID" value="NZ_BAAAKI010000010.1"/>
</dbReference>
<comment type="subcellular location">
    <subcellularLocation>
        <location evidence="1">Membrane</location>
        <topology evidence="1">Multi-pass membrane protein</topology>
    </subcellularLocation>
</comment>
<feature type="transmembrane region" description="Helical" evidence="5">
    <location>
        <begin position="149"/>
        <end position="170"/>
    </location>
</feature>
<keyword evidence="4 5" id="KW-0472">Membrane</keyword>
<evidence type="ECO:0000256" key="1">
    <source>
        <dbReference type="ARBA" id="ARBA00004141"/>
    </source>
</evidence>
<sequence length="326" mass="34633">MGHPQWAPYATFGAFTSLYGRTSQHLYRVQMQASAAVSLTLAVLTGVLVGSLDHPEWVTVLVAALIAATGDVIARANSYHPPGPLFMVFAFGTIAAIPQHVDDLWVAALVCGGSALFSMLVGVAGVALRPGQLRTVWQEAERLRASVTGSWKPLGLALSVVLAGSTAIALGIGHPYWAMIAAVAPMTAPHVTMQVTRGIQRTMGTTVGLVLAWILLAPHLSPWWTVVVVALLQFITELVVGRNYALACIFITPMALLMGTLGHRTDIGTLLFDRGVETMVGSAVAIALVLIGHHLRERHKDKVLDALDGLARSRSDRSGHKTHPGG</sequence>
<feature type="transmembrane region" description="Helical" evidence="5">
    <location>
        <begin position="57"/>
        <end position="74"/>
    </location>
</feature>
<evidence type="ECO:0000256" key="2">
    <source>
        <dbReference type="ARBA" id="ARBA00022692"/>
    </source>
</evidence>
<proteinExistence type="predicted"/>
<feature type="transmembrane region" description="Helical" evidence="5">
    <location>
        <begin position="104"/>
        <end position="128"/>
    </location>
</feature>
<organism evidence="7 8">
    <name type="scientific">Luteococcus sanguinis</name>
    <dbReference type="NCBI Taxonomy" id="174038"/>
    <lineage>
        <taxon>Bacteria</taxon>
        <taxon>Bacillati</taxon>
        <taxon>Actinomycetota</taxon>
        <taxon>Actinomycetes</taxon>
        <taxon>Propionibacteriales</taxon>
        <taxon>Propionibacteriaceae</taxon>
        <taxon>Luteococcus</taxon>
    </lineage>
</organism>
<keyword evidence="3 5" id="KW-1133">Transmembrane helix</keyword>
<accession>A0ABW1X4T3</accession>
<feature type="transmembrane region" description="Helical" evidence="5">
    <location>
        <begin position="244"/>
        <end position="263"/>
    </location>
</feature>
<keyword evidence="2 5" id="KW-0812">Transmembrane</keyword>
<gene>
    <name evidence="7" type="ORF">ACFP57_11105</name>
</gene>
<evidence type="ECO:0000313" key="8">
    <source>
        <dbReference type="Proteomes" id="UP001596266"/>
    </source>
</evidence>
<feature type="transmembrane region" description="Helical" evidence="5">
    <location>
        <begin position="33"/>
        <end position="51"/>
    </location>
</feature>
<name>A0ABW1X4T3_9ACTN</name>
<protein>
    <submittedName>
        <fullName evidence="7">FUSC family protein</fullName>
    </submittedName>
</protein>
<dbReference type="Pfam" id="PF13515">
    <property type="entry name" value="FUSC_2"/>
    <property type="match status" value="1"/>
</dbReference>
<evidence type="ECO:0000259" key="6">
    <source>
        <dbReference type="Pfam" id="PF13515"/>
    </source>
</evidence>
<evidence type="ECO:0000256" key="3">
    <source>
        <dbReference type="ARBA" id="ARBA00022989"/>
    </source>
</evidence>
<evidence type="ECO:0000256" key="5">
    <source>
        <dbReference type="SAM" id="Phobius"/>
    </source>
</evidence>